<evidence type="ECO:0000313" key="6">
    <source>
        <dbReference type="EMBL" id="MFD0949312.1"/>
    </source>
</evidence>
<dbReference type="PANTHER" id="PTHR42978:SF7">
    <property type="entry name" value="METALLO-HYDROLASE RV2300C-RELATED"/>
    <property type="match status" value="1"/>
</dbReference>
<comment type="similarity">
    <text evidence="2">Belongs to the metallo-beta-lactamase superfamily.</text>
</comment>
<dbReference type="SUPFAM" id="SSF56281">
    <property type="entry name" value="Metallo-hydrolase/oxidoreductase"/>
    <property type="match status" value="1"/>
</dbReference>
<dbReference type="InterPro" id="IPR051013">
    <property type="entry name" value="MBL_superfamily_lactonases"/>
</dbReference>
<keyword evidence="4" id="KW-0378">Hydrolase</keyword>
<evidence type="ECO:0000256" key="3">
    <source>
        <dbReference type="ARBA" id="ARBA00022723"/>
    </source>
</evidence>
<evidence type="ECO:0000256" key="2">
    <source>
        <dbReference type="ARBA" id="ARBA00007749"/>
    </source>
</evidence>
<dbReference type="Gene3D" id="3.60.15.10">
    <property type="entry name" value="Ribonuclease Z/Hydroxyacylglutathione hydrolase-like"/>
    <property type="match status" value="1"/>
</dbReference>
<reference evidence="7" key="1">
    <citation type="journal article" date="2019" name="Int. J. Syst. Evol. Microbiol.">
        <title>The Global Catalogue of Microorganisms (GCM) 10K type strain sequencing project: providing services to taxonomists for standard genome sequencing and annotation.</title>
        <authorList>
            <consortium name="The Broad Institute Genomics Platform"/>
            <consortium name="The Broad Institute Genome Sequencing Center for Infectious Disease"/>
            <person name="Wu L."/>
            <person name="Ma J."/>
        </authorList>
    </citation>
    <scope>NUCLEOTIDE SEQUENCE [LARGE SCALE GENOMIC DNA]</scope>
    <source>
        <strain evidence="7">CCUG 63419</strain>
    </source>
</reference>
<accession>A0ABW3HHK2</accession>
<keyword evidence="5" id="KW-0862">Zinc</keyword>
<dbReference type="EMBL" id="JBHTIT010000001">
    <property type="protein sequence ID" value="MFD0949312.1"/>
    <property type="molecule type" value="Genomic_DNA"/>
</dbReference>
<keyword evidence="7" id="KW-1185">Reference proteome</keyword>
<protein>
    <recommendedName>
        <fullName evidence="8">Metallo-beta-lactamase superfamily protein</fullName>
    </recommendedName>
</protein>
<sequence>MGSVLKTSTIESSIIKPIKHFEEARKCNTAHYRLEAMRKAAVSFRDDMLAKPQARFYQSMGLIRVPYPSKYAFLNCNVIPNPYIHILNRVFIVQVDSEEGVKTILLSPSDAEANAETPYFRKVIDKAGPLKALVRKFLAPEINTVEACLKQVGLTPEDVDYISYDHLHTQDIRRWLGDSKNPGLFPNAKLLVMREEWTAANFLMPPQLDWYCPNGLAGVPESRIIQLDGDVMIGDGLALIRTPGHTVGNHSFVAHTPEGLKVTSENGVGPDCYAPLHSRIPGLKKYAQQTGMEVILNGNTLEGGLDQYISMVVEKTIAGNHPLYTDFPNMANSSELTSYWGFPGYRPTVTYGDLSFGTVYKKRSPNVAIADSVCLESL</sequence>
<keyword evidence="3" id="KW-0479">Metal-binding</keyword>
<comment type="cofactor">
    <cofactor evidence="1">
        <name>Zn(2+)</name>
        <dbReference type="ChEBI" id="CHEBI:29105"/>
    </cofactor>
</comment>
<evidence type="ECO:0000256" key="4">
    <source>
        <dbReference type="ARBA" id="ARBA00022801"/>
    </source>
</evidence>
<dbReference type="PANTHER" id="PTHR42978">
    <property type="entry name" value="QUORUM-QUENCHING LACTONASE YTNP-RELATED-RELATED"/>
    <property type="match status" value="1"/>
</dbReference>
<dbReference type="Proteomes" id="UP001597044">
    <property type="component" value="Unassembled WGS sequence"/>
</dbReference>
<evidence type="ECO:0000256" key="1">
    <source>
        <dbReference type="ARBA" id="ARBA00001947"/>
    </source>
</evidence>
<organism evidence="6 7">
    <name type="scientific">Paraperlucidibaca wandonensis</name>
    <dbReference type="NCBI Taxonomy" id="1268273"/>
    <lineage>
        <taxon>Bacteria</taxon>
        <taxon>Pseudomonadati</taxon>
        <taxon>Pseudomonadota</taxon>
        <taxon>Gammaproteobacteria</taxon>
        <taxon>Moraxellales</taxon>
        <taxon>Moraxellaceae</taxon>
        <taxon>Paraperlucidibaca</taxon>
    </lineage>
</organism>
<proteinExistence type="inferred from homology"/>
<gene>
    <name evidence="6" type="ORF">ACFQ0F_02715</name>
</gene>
<dbReference type="RefSeq" id="WP_379068862.1">
    <property type="nucleotide sequence ID" value="NZ_JBHTIT010000001.1"/>
</dbReference>
<evidence type="ECO:0000313" key="7">
    <source>
        <dbReference type="Proteomes" id="UP001597044"/>
    </source>
</evidence>
<comment type="caution">
    <text evidence="6">The sequence shown here is derived from an EMBL/GenBank/DDBJ whole genome shotgun (WGS) entry which is preliminary data.</text>
</comment>
<evidence type="ECO:0008006" key="8">
    <source>
        <dbReference type="Google" id="ProtNLM"/>
    </source>
</evidence>
<evidence type="ECO:0000256" key="5">
    <source>
        <dbReference type="ARBA" id="ARBA00022833"/>
    </source>
</evidence>
<dbReference type="InterPro" id="IPR036866">
    <property type="entry name" value="RibonucZ/Hydroxyglut_hydro"/>
</dbReference>
<name>A0ABW3HHK2_9GAMM</name>